<dbReference type="EMBL" id="CAXITT010000040">
    <property type="protein sequence ID" value="CAL1528927.1"/>
    <property type="molecule type" value="Genomic_DNA"/>
</dbReference>
<comment type="caution">
    <text evidence="1">The sequence shown here is derived from an EMBL/GenBank/DDBJ whole genome shotgun (WGS) entry which is preliminary data.</text>
</comment>
<proteinExistence type="predicted"/>
<evidence type="ECO:0000313" key="2">
    <source>
        <dbReference type="Proteomes" id="UP001497497"/>
    </source>
</evidence>
<dbReference type="AlphaFoldDB" id="A0AAV2H5I5"/>
<name>A0AAV2H5I5_LYMST</name>
<protein>
    <submittedName>
        <fullName evidence="1">Uncharacterized protein</fullName>
    </submittedName>
</protein>
<gene>
    <name evidence="1" type="ORF">GSLYS_00003097001</name>
</gene>
<accession>A0AAV2H5I5</accession>
<evidence type="ECO:0000313" key="1">
    <source>
        <dbReference type="EMBL" id="CAL1528927.1"/>
    </source>
</evidence>
<organism evidence="1 2">
    <name type="scientific">Lymnaea stagnalis</name>
    <name type="common">Great pond snail</name>
    <name type="synonym">Helix stagnalis</name>
    <dbReference type="NCBI Taxonomy" id="6523"/>
    <lineage>
        <taxon>Eukaryota</taxon>
        <taxon>Metazoa</taxon>
        <taxon>Spiralia</taxon>
        <taxon>Lophotrochozoa</taxon>
        <taxon>Mollusca</taxon>
        <taxon>Gastropoda</taxon>
        <taxon>Heterobranchia</taxon>
        <taxon>Euthyneura</taxon>
        <taxon>Panpulmonata</taxon>
        <taxon>Hygrophila</taxon>
        <taxon>Lymnaeoidea</taxon>
        <taxon>Lymnaeidae</taxon>
        <taxon>Lymnaea</taxon>
    </lineage>
</organism>
<keyword evidence="2" id="KW-1185">Reference proteome</keyword>
<reference evidence="1 2" key="1">
    <citation type="submission" date="2024-04" db="EMBL/GenBank/DDBJ databases">
        <authorList>
            <consortium name="Genoscope - CEA"/>
            <person name="William W."/>
        </authorList>
    </citation>
    <scope>NUCLEOTIDE SEQUENCE [LARGE SCALE GENOMIC DNA]</scope>
</reference>
<dbReference type="Proteomes" id="UP001497497">
    <property type="component" value="Unassembled WGS sequence"/>
</dbReference>
<sequence length="97" mass="11497">MSQNSIILAYKEFLYSIEKLRHFARENNKTESLERFHLEGSDTFPKIIHAFEKASKEPWLLQCCCSQVIWKACRQHMGNVYTLPIPGRLRDIILMFH</sequence>